<dbReference type="InterPro" id="IPR003660">
    <property type="entry name" value="HAMP_dom"/>
</dbReference>
<dbReference type="NCBIfam" id="TIGR00229">
    <property type="entry name" value="sensory_box"/>
    <property type="match status" value="2"/>
</dbReference>
<gene>
    <name evidence="9" type="ORF">B0F88_11369</name>
</gene>
<feature type="domain" description="PAC" evidence="5">
    <location>
        <begin position="555"/>
        <end position="609"/>
    </location>
</feature>
<dbReference type="SMART" id="SM00091">
    <property type="entry name" value="PAS"/>
    <property type="match status" value="2"/>
</dbReference>
<dbReference type="NCBIfam" id="TIGR00254">
    <property type="entry name" value="GGDEF"/>
    <property type="match status" value="1"/>
</dbReference>
<comment type="caution">
    <text evidence="9">The sequence shown here is derived from an EMBL/GenBank/DDBJ whole genome shotgun (WGS) entry which is preliminary data.</text>
</comment>
<dbReference type="Pfam" id="PF00563">
    <property type="entry name" value="EAL"/>
    <property type="match status" value="1"/>
</dbReference>
<dbReference type="PROSITE" id="PS50885">
    <property type="entry name" value="HAMP"/>
    <property type="match status" value="1"/>
</dbReference>
<dbReference type="PROSITE" id="PS50883">
    <property type="entry name" value="EAL"/>
    <property type="match status" value="1"/>
</dbReference>
<protein>
    <recommendedName>
        <fullName evidence="1">cyclic-guanylate-specific phosphodiesterase</fullName>
        <ecNumber evidence="1">3.1.4.52</ecNumber>
    </recommendedName>
</protein>
<accession>A0A2S6GRA8</accession>
<dbReference type="SMART" id="SM00267">
    <property type="entry name" value="GGDEF"/>
    <property type="match status" value="1"/>
</dbReference>
<dbReference type="CDD" id="cd06225">
    <property type="entry name" value="HAMP"/>
    <property type="match status" value="1"/>
</dbReference>
<dbReference type="SUPFAM" id="SSF158472">
    <property type="entry name" value="HAMP domain-like"/>
    <property type="match status" value="1"/>
</dbReference>
<dbReference type="RefSeq" id="WP_219820876.1">
    <property type="nucleotide sequence ID" value="NZ_PTIY01000013.1"/>
</dbReference>
<dbReference type="GO" id="GO:0007165">
    <property type="term" value="P:signal transduction"/>
    <property type="evidence" value="ECO:0007669"/>
    <property type="project" value="InterPro"/>
</dbReference>
<evidence type="ECO:0000313" key="10">
    <source>
        <dbReference type="Proteomes" id="UP000238071"/>
    </source>
</evidence>
<dbReference type="GO" id="GO:0016020">
    <property type="term" value="C:membrane"/>
    <property type="evidence" value="ECO:0007669"/>
    <property type="project" value="InterPro"/>
</dbReference>
<dbReference type="SMART" id="SM00052">
    <property type="entry name" value="EAL"/>
    <property type="match status" value="1"/>
</dbReference>
<dbReference type="EMBL" id="PTIY01000013">
    <property type="protein sequence ID" value="PPK67729.1"/>
    <property type="molecule type" value="Genomic_DNA"/>
</dbReference>
<name>A0A2S6GRA8_9GAMM</name>
<feature type="domain" description="PAC" evidence="5">
    <location>
        <begin position="439"/>
        <end position="488"/>
    </location>
</feature>
<dbReference type="InterPro" id="IPR043128">
    <property type="entry name" value="Rev_trsase/Diguanyl_cyclase"/>
</dbReference>
<evidence type="ECO:0000259" key="4">
    <source>
        <dbReference type="PROSITE" id="PS50112"/>
    </source>
</evidence>
<dbReference type="Gene3D" id="3.30.450.20">
    <property type="entry name" value="PAS domain"/>
    <property type="match status" value="2"/>
</dbReference>
<feature type="domain" description="HAMP" evidence="7">
    <location>
        <begin position="292"/>
        <end position="344"/>
    </location>
</feature>
<evidence type="ECO:0000259" key="8">
    <source>
        <dbReference type="PROSITE" id="PS50887"/>
    </source>
</evidence>
<evidence type="ECO:0000259" key="5">
    <source>
        <dbReference type="PROSITE" id="PS50113"/>
    </source>
</evidence>
<dbReference type="EC" id="3.1.4.52" evidence="1"/>
<feature type="transmembrane region" description="Helical" evidence="3">
    <location>
        <begin position="268"/>
        <end position="287"/>
    </location>
</feature>
<dbReference type="FunFam" id="3.20.20.450:FF:000001">
    <property type="entry name" value="Cyclic di-GMP phosphodiesterase yahA"/>
    <property type="match status" value="1"/>
</dbReference>
<dbReference type="InterPro" id="IPR029787">
    <property type="entry name" value="Nucleotide_cyclase"/>
</dbReference>
<dbReference type="Gene3D" id="3.20.20.450">
    <property type="entry name" value="EAL domain"/>
    <property type="match status" value="1"/>
</dbReference>
<evidence type="ECO:0000259" key="7">
    <source>
        <dbReference type="PROSITE" id="PS50885"/>
    </source>
</evidence>
<evidence type="ECO:0000259" key="6">
    <source>
        <dbReference type="PROSITE" id="PS50883"/>
    </source>
</evidence>
<dbReference type="GO" id="GO:0071111">
    <property type="term" value="F:cyclic-guanylate-specific phosphodiesterase activity"/>
    <property type="evidence" value="ECO:0007669"/>
    <property type="project" value="UniProtKB-EC"/>
</dbReference>
<dbReference type="Gene3D" id="6.10.340.10">
    <property type="match status" value="1"/>
</dbReference>
<dbReference type="PROSITE" id="PS50113">
    <property type="entry name" value="PAC"/>
    <property type="match status" value="2"/>
</dbReference>
<dbReference type="InterPro" id="IPR001633">
    <property type="entry name" value="EAL_dom"/>
</dbReference>
<dbReference type="SUPFAM" id="SSF55073">
    <property type="entry name" value="Nucleotide cyclase"/>
    <property type="match status" value="1"/>
</dbReference>
<evidence type="ECO:0000313" key="9">
    <source>
        <dbReference type="EMBL" id="PPK67729.1"/>
    </source>
</evidence>
<dbReference type="CDD" id="cd01948">
    <property type="entry name" value="EAL"/>
    <property type="match status" value="1"/>
</dbReference>
<evidence type="ECO:0000256" key="3">
    <source>
        <dbReference type="SAM" id="Phobius"/>
    </source>
</evidence>
<dbReference type="PANTHER" id="PTHR44757">
    <property type="entry name" value="DIGUANYLATE CYCLASE DGCP"/>
    <property type="match status" value="1"/>
</dbReference>
<dbReference type="InterPro" id="IPR035965">
    <property type="entry name" value="PAS-like_dom_sf"/>
</dbReference>
<dbReference type="SMART" id="SM00304">
    <property type="entry name" value="HAMP"/>
    <property type="match status" value="1"/>
</dbReference>
<dbReference type="InterPro" id="IPR052155">
    <property type="entry name" value="Biofilm_reg_signaling"/>
</dbReference>
<feature type="domain" description="EAL" evidence="6">
    <location>
        <begin position="788"/>
        <end position="1042"/>
    </location>
</feature>
<dbReference type="InterPro" id="IPR000014">
    <property type="entry name" value="PAS"/>
</dbReference>
<evidence type="ECO:0000256" key="2">
    <source>
        <dbReference type="ARBA" id="ARBA00022636"/>
    </source>
</evidence>
<dbReference type="SUPFAM" id="SSF141868">
    <property type="entry name" value="EAL domain-like"/>
    <property type="match status" value="1"/>
</dbReference>
<evidence type="ECO:0000256" key="1">
    <source>
        <dbReference type="ARBA" id="ARBA00012282"/>
    </source>
</evidence>
<sequence length="1059" mass="118173">MTTIKTHLTAVLLLCILLPTGLIGVAAYWFLYDAIKESRVEDVGQIANTCYEATRRRLYEDNERAKGLLETLIAVCRGSGEGFNACARDRIEIFADINHAAGLTLHSGIENDIIVGADAMSLDTFNKPFPPGQIAAISTSKVNGARLISFIALDSASGLSLVTTYPGQRLQDIFVASSLLGRSGETFLTDNQGFFVTKPRFPPPQGLIQDISVEPMGRCSHNESNQVLGVDYRNVPVIHGFSFVPEIGGGCIMAHIEQAEAFAPLRRLVFGLSIATFLFACAAWLIATMVGRSMTKPLIDLIDMARALYRGDFTHRVRSTDYCEIAELGQLFNSIDQQLGDTLNRLKTSERELEKQVVERTAELEQRHRKYHSVIQSTGEGFWQVDSEGRLLEVNPTYARLSGYSETELVGMRISELEAQESPEETAERIANIMRQGTDTFETRHRRKDGSEWDVEVNVSFIDEGSGYFVAFFRDITERKRAEQELHIAAAAFETQEGIVITDADEIIVRVNRAFTQITGYTPEEAIGKKPSILKSGCHDPDFYHAMHYILQRDGQWEGEIWDRHKDGHVYPKWLAITAIKDELGRITHYVGNFKDITERKVSEEKIKNLAFYDTLTGLANRRLLTERLDHAIAVNARTGCHAALLFLDLDNFKLLNDTQGHGVGDELLIEVAHRLKACVREVDAVARLGGDEFIVLLEDLDTAYDNAAVQVKTVAEKIVAALAEPYSLSSVVHNCSSSIGVVLIGDPATTADAVLARADTAMYAAKKSGKNAYRFFDPAMQQELEQRVNFEFALRQAINNDQLKLFYQPQVDDNGQMVGVEALIRWNHPDLGLISPMQFIPVAEETDTILVIGRWVLRTACAQLKVWRDRPLTRKLSIAVNLSARQFYQPGFVDEVREIMTQYAIEPMQLKLELTEGMVLKEMNTAIEKMLELRSIGVLLTMDDFGTGYSSLSYLKNLPLDQIKIDKSFVDGIKEHSNDAFIINSVFALGKLMGINVVAEGVEDHEQDEFLKSLGCTVFQGYLFGRPVPVEELESQLLAGVAKPRDASMISIDPENRS</sequence>
<keyword evidence="3" id="KW-1133">Transmembrane helix</keyword>
<reference evidence="9 10" key="1">
    <citation type="submission" date="2018-02" db="EMBL/GenBank/DDBJ databases">
        <title>Subsurface microbial communities from deep shales in Ohio and West Virginia, USA.</title>
        <authorList>
            <person name="Wrighton K."/>
        </authorList>
    </citation>
    <scope>NUCLEOTIDE SEQUENCE [LARGE SCALE GENOMIC DNA]</scope>
    <source>
        <strain evidence="9 10">OWC-G53F</strain>
    </source>
</reference>
<dbReference type="CDD" id="cd01949">
    <property type="entry name" value="GGDEF"/>
    <property type="match status" value="1"/>
</dbReference>
<dbReference type="PANTHER" id="PTHR44757:SF2">
    <property type="entry name" value="BIOFILM ARCHITECTURE MAINTENANCE PROTEIN MBAA"/>
    <property type="match status" value="1"/>
</dbReference>
<keyword evidence="2" id="KW-0973">c-di-GMP</keyword>
<dbReference type="Pfam" id="PF00990">
    <property type="entry name" value="GGDEF"/>
    <property type="match status" value="1"/>
</dbReference>
<dbReference type="InterPro" id="IPR000160">
    <property type="entry name" value="GGDEF_dom"/>
</dbReference>
<feature type="domain" description="PAS" evidence="4">
    <location>
        <begin position="367"/>
        <end position="437"/>
    </location>
</feature>
<dbReference type="SUPFAM" id="SSF55785">
    <property type="entry name" value="PYP-like sensor domain (PAS domain)"/>
    <property type="match status" value="2"/>
</dbReference>
<dbReference type="CDD" id="cd00130">
    <property type="entry name" value="PAS"/>
    <property type="match status" value="2"/>
</dbReference>
<dbReference type="InterPro" id="IPR001610">
    <property type="entry name" value="PAC"/>
</dbReference>
<dbReference type="PROSITE" id="PS50887">
    <property type="entry name" value="GGDEF"/>
    <property type="match status" value="1"/>
</dbReference>
<dbReference type="InterPro" id="IPR000700">
    <property type="entry name" value="PAS-assoc_C"/>
</dbReference>
<feature type="transmembrane region" description="Helical" evidence="3">
    <location>
        <begin position="6"/>
        <end position="31"/>
    </location>
</feature>
<dbReference type="Pfam" id="PF13426">
    <property type="entry name" value="PAS_9"/>
    <property type="match status" value="2"/>
</dbReference>
<keyword evidence="3" id="KW-0812">Transmembrane</keyword>
<dbReference type="PROSITE" id="PS50112">
    <property type="entry name" value="PAS"/>
    <property type="match status" value="2"/>
</dbReference>
<keyword evidence="3" id="KW-0472">Membrane</keyword>
<feature type="domain" description="GGDEF" evidence="8">
    <location>
        <begin position="641"/>
        <end position="779"/>
    </location>
</feature>
<organism evidence="9 10">
    <name type="scientific">Methylobacter tundripaludum</name>
    <dbReference type="NCBI Taxonomy" id="173365"/>
    <lineage>
        <taxon>Bacteria</taxon>
        <taxon>Pseudomonadati</taxon>
        <taxon>Pseudomonadota</taxon>
        <taxon>Gammaproteobacteria</taxon>
        <taxon>Methylococcales</taxon>
        <taxon>Methylococcaceae</taxon>
        <taxon>Methylobacter</taxon>
    </lineage>
</organism>
<dbReference type="AlphaFoldDB" id="A0A2S6GRA8"/>
<dbReference type="InterPro" id="IPR035919">
    <property type="entry name" value="EAL_sf"/>
</dbReference>
<dbReference type="Gene3D" id="3.30.70.270">
    <property type="match status" value="1"/>
</dbReference>
<dbReference type="SMART" id="SM00086">
    <property type="entry name" value="PAC"/>
    <property type="match status" value="2"/>
</dbReference>
<dbReference type="Proteomes" id="UP000238071">
    <property type="component" value="Unassembled WGS sequence"/>
</dbReference>
<proteinExistence type="predicted"/>
<keyword evidence="10" id="KW-1185">Reference proteome</keyword>
<feature type="domain" description="PAS" evidence="4">
    <location>
        <begin position="484"/>
        <end position="529"/>
    </location>
</feature>